<feature type="compositionally biased region" description="Polar residues" evidence="1">
    <location>
        <begin position="7"/>
        <end position="20"/>
    </location>
</feature>
<reference evidence="3" key="2">
    <citation type="submission" date="2020-05" db="UniProtKB">
        <authorList>
            <consortium name="EnsemblMetazoa"/>
        </authorList>
    </citation>
    <scope>IDENTIFICATION</scope>
</reference>
<sequence length="147" mass="16519">MDDNYSDHSSSIPCENNGTEPQRSGIITLEFSGAHAAVFDGRGKEVAESMALVAYFLLWGCWWVAGTPFPNTMPPIESVKSVSMALKRRSIPSWVQNLRSSSLCHFPNTAGANLSRKATFHRWFLGQTIHPVRMDFDRVVFDRTRGR</sequence>
<dbReference type="EnsemblMetazoa" id="ASIC022046-RA">
    <property type="protein sequence ID" value="ASIC022046-PA"/>
    <property type="gene ID" value="ASIC022046"/>
</dbReference>
<evidence type="ECO:0000256" key="1">
    <source>
        <dbReference type="SAM" id="MobiDB-lite"/>
    </source>
</evidence>
<evidence type="ECO:0000313" key="4">
    <source>
        <dbReference type="Proteomes" id="UP000030765"/>
    </source>
</evidence>
<feature type="region of interest" description="Disordered" evidence="1">
    <location>
        <begin position="1"/>
        <end position="20"/>
    </location>
</feature>
<proteinExistence type="predicted"/>
<evidence type="ECO:0000313" key="3">
    <source>
        <dbReference type="EnsemblMetazoa" id="ASIC022046-PA"/>
    </source>
</evidence>
<dbReference type="Proteomes" id="UP000030765">
    <property type="component" value="Unassembled WGS sequence"/>
</dbReference>
<dbReference type="EMBL" id="ATLV01027045">
    <property type="status" value="NOT_ANNOTATED_CDS"/>
    <property type="molecule type" value="Genomic_DNA"/>
</dbReference>
<evidence type="ECO:0000313" key="2">
    <source>
        <dbReference type="EMBL" id="KFB53808.1"/>
    </source>
</evidence>
<dbReference type="VEuPathDB" id="VectorBase:ASIC022046"/>
<reference evidence="2 4" key="1">
    <citation type="journal article" date="2014" name="BMC Genomics">
        <title>Genome sequence of Anopheles sinensis provides insight into genetics basis of mosquito competence for malaria parasites.</title>
        <authorList>
            <person name="Zhou D."/>
            <person name="Zhang D."/>
            <person name="Ding G."/>
            <person name="Shi L."/>
            <person name="Hou Q."/>
            <person name="Ye Y."/>
            <person name="Xu Y."/>
            <person name="Zhou H."/>
            <person name="Xiong C."/>
            <person name="Li S."/>
            <person name="Yu J."/>
            <person name="Hong S."/>
            <person name="Yu X."/>
            <person name="Zou P."/>
            <person name="Chen C."/>
            <person name="Chang X."/>
            <person name="Wang W."/>
            <person name="Lv Y."/>
            <person name="Sun Y."/>
            <person name="Ma L."/>
            <person name="Shen B."/>
            <person name="Zhu C."/>
        </authorList>
    </citation>
    <scope>NUCLEOTIDE SEQUENCE [LARGE SCALE GENOMIC DNA]</scope>
</reference>
<name>A0A084WUB4_ANOSI</name>
<keyword evidence="4" id="KW-1185">Reference proteome</keyword>
<organism evidence="2">
    <name type="scientific">Anopheles sinensis</name>
    <name type="common">Mosquito</name>
    <dbReference type="NCBI Taxonomy" id="74873"/>
    <lineage>
        <taxon>Eukaryota</taxon>
        <taxon>Metazoa</taxon>
        <taxon>Ecdysozoa</taxon>
        <taxon>Arthropoda</taxon>
        <taxon>Hexapoda</taxon>
        <taxon>Insecta</taxon>
        <taxon>Pterygota</taxon>
        <taxon>Neoptera</taxon>
        <taxon>Endopterygota</taxon>
        <taxon>Diptera</taxon>
        <taxon>Nematocera</taxon>
        <taxon>Culicoidea</taxon>
        <taxon>Culicidae</taxon>
        <taxon>Anophelinae</taxon>
        <taxon>Anopheles</taxon>
    </lineage>
</organism>
<accession>A0A084WUB4</accession>
<protein>
    <submittedName>
        <fullName evidence="2 3">ABC transporter substrate-binding protein</fullName>
    </submittedName>
</protein>
<dbReference type="AlphaFoldDB" id="A0A084WUB4"/>
<dbReference type="EMBL" id="KE525421">
    <property type="protein sequence ID" value="KFB53808.1"/>
    <property type="molecule type" value="Genomic_DNA"/>
</dbReference>
<gene>
    <name evidence="2" type="ORF">ZHAS_00022046</name>
</gene>